<dbReference type="Pfam" id="PF08238">
    <property type="entry name" value="Sel1"/>
    <property type="match status" value="4"/>
</dbReference>
<dbReference type="PANTHER" id="PTHR45011">
    <property type="entry name" value="DAP3-BINDING CELL DEATH ENHANCER 1"/>
    <property type="match status" value="1"/>
</dbReference>
<reference evidence="1 2" key="1">
    <citation type="submission" date="2021-06" db="EMBL/GenBank/DDBJ databases">
        <title>Caerostris extrusa draft genome.</title>
        <authorList>
            <person name="Kono N."/>
            <person name="Arakawa K."/>
        </authorList>
    </citation>
    <scope>NUCLEOTIDE SEQUENCE [LARGE SCALE GENOMIC DNA]</scope>
</reference>
<evidence type="ECO:0000313" key="2">
    <source>
        <dbReference type="Proteomes" id="UP001054945"/>
    </source>
</evidence>
<proteinExistence type="predicted"/>
<dbReference type="InterPro" id="IPR011990">
    <property type="entry name" value="TPR-like_helical_dom_sf"/>
</dbReference>
<dbReference type="Proteomes" id="UP001054945">
    <property type="component" value="Unassembled WGS sequence"/>
</dbReference>
<dbReference type="EMBL" id="BPLR01002452">
    <property type="protein sequence ID" value="GIX73871.1"/>
    <property type="molecule type" value="Genomic_DNA"/>
</dbReference>
<dbReference type="SUPFAM" id="SSF81901">
    <property type="entry name" value="HCP-like"/>
    <property type="match status" value="2"/>
</dbReference>
<organism evidence="1 2">
    <name type="scientific">Caerostris extrusa</name>
    <name type="common">Bark spider</name>
    <name type="synonym">Caerostris bankana</name>
    <dbReference type="NCBI Taxonomy" id="172846"/>
    <lineage>
        <taxon>Eukaryota</taxon>
        <taxon>Metazoa</taxon>
        <taxon>Ecdysozoa</taxon>
        <taxon>Arthropoda</taxon>
        <taxon>Chelicerata</taxon>
        <taxon>Arachnida</taxon>
        <taxon>Araneae</taxon>
        <taxon>Araneomorphae</taxon>
        <taxon>Entelegynae</taxon>
        <taxon>Araneoidea</taxon>
        <taxon>Araneidae</taxon>
        <taxon>Caerostris</taxon>
    </lineage>
</organism>
<name>A0AAV4MQZ1_CAEEX</name>
<gene>
    <name evidence="1" type="primary">Dele</name>
    <name evidence="1" type="ORF">CEXT_84481</name>
</gene>
<accession>A0AAV4MQZ1</accession>
<comment type="caution">
    <text evidence="1">The sequence shown here is derived from an EMBL/GenBank/DDBJ whole genome shotgun (WGS) entry which is preliminary data.</text>
</comment>
<sequence length="398" mass="45095">MWKFTRNFIIPKWNPNQSKPTAKKGSRSNIVFCKQLTTISSYEREKSSDQNNSKKQHFNHFGNYAYFQFLLSRSLLFETAGWLGTVTILCLNLHHRQLKSLFHNDGTKYYCPFSRSKTFKAHVDSNSNILKEWKLKSNQYSAGIRNSLGCFCYRKAAMKGHGMASFNLAIYFHKGLGGLPVDHETAKLLLEQAAARGIPEALIYLGLEHLEEEKWIEAYNIFSNLASKDVSLCYENGWGVDKDEKIAAEVFFQNAQSGHPKSILELVRFHEEGLGGCDQDLDFALSLSQILADQGNAEGKEAVSRLNSKKQNIRKESLGINSSHLKTGKATLHGSSSVPELGSHQRTATKFNPISMFLSYLNLLTDFVIEERKEPCENGKPVFFIGENKMARTYILHF</sequence>
<dbReference type="AlphaFoldDB" id="A0AAV4MQZ1"/>
<keyword evidence="2" id="KW-1185">Reference proteome</keyword>
<evidence type="ECO:0000313" key="1">
    <source>
        <dbReference type="EMBL" id="GIX73871.1"/>
    </source>
</evidence>
<dbReference type="PANTHER" id="PTHR45011:SF1">
    <property type="entry name" value="DAP3-BINDING CELL DEATH ENHANCER 1"/>
    <property type="match status" value="1"/>
</dbReference>
<protein>
    <submittedName>
        <fullName evidence="1">Death ligand signal enhancer</fullName>
    </submittedName>
</protein>
<dbReference type="SMART" id="SM00671">
    <property type="entry name" value="SEL1"/>
    <property type="match status" value="3"/>
</dbReference>
<dbReference type="InterPro" id="IPR052748">
    <property type="entry name" value="ISR_Activator"/>
</dbReference>
<dbReference type="InterPro" id="IPR006597">
    <property type="entry name" value="Sel1-like"/>
</dbReference>
<dbReference type="Gene3D" id="1.25.40.10">
    <property type="entry name" value="Tetratricopeptide repeat domain"/>
    <property type="match status" value="1"/>
</dbReference>